<dbReference type="Proteomes" id="UP000077927">
    <property type="component" value="Chromosome 2"/>
</dbReference>
<sequence>MNAATQLRQLLARPEIVVAPGAYDGLTARLIQQAGFAAVYMTGAGTAAARGFPDFGLLGMSEMVDNAAVIARSVDIPLIADADTGYGNELNVTRTVREFEARNVAAIHLEDQVFSKRCGHLDGKEIVERDEYIAKIRAAVAARRNPDFTIIARTDARAVVSLDEAIERANLAIEAGADMAFVEAPRTLEEVAVIPREVKGPCLLNLVPAGRTPLLPFAQAQDLGYRMVILPGLLLKATMEAGDAVLRDVRQSGQMPPLKIDASVAEFFRRFGSDEWSALRQRFQQNHQG</sequence>
<dbReference type="Gene3D" id="3.20.20.60">
    <property type="entry name" value="Phosphoenolpyruvate-binding domains"/>
    <property type="match status" value="1"/>
</dbReference>
<dbReference type="PROSITE" id="PS00161">
    <property type="entry name" value="ISOCITRATE_LYASE"/>
    <property type="match status" value="1"/>
</dbReference>
<dbReference type="CDD" id="cd00377">
    <property type="entry name" value="ICL_PEPM"/>
    <property type="match status" value="1"/>
</dbReference>
<dbReference type="EMBL" id="CP012606">
    <property type="protein sequence ID" value="ANH76181.1"/>
    <property type="molecule type" value="Genomic_DNA"/>
</dbReference>
<organism evidence="1 2">
    <name type="scientific">Ralstonia insidiosa</name>
    <dbReference type="NCBI Taxonomy" id="190721"/>
    <lineage>
        <taxon>Bacteria</taxon>
        <taxon>Pseudomonadati</taxon>
        <taxon>Pseudomonadota</taxon>
        <taxon>Betaproteobacteria</taxon>
        <taxon>Burkholderiales</taxon>
        <taxon>Burkholderiaceae</taxon>
        <taxon>Ralstonia</taxon>
    </lineage>
</organism>
<keyword evidence="1" id="KW-0808">Transferase</keyword>
<dbReference type="PANTHER" id="PTHR42905:SF5">
    <property type="entry name" value="CARBOXYVINYL-CARBOXYPHOSPHONATE PHOSPHORYLMUTASE, CHLOROPLASTIC"/>
    <property type="match status" value="1"/>
</dbReference>
<reference evidence="1 2" key="1">
    <citation type="submission" date="2015-09" db="EMBL/GenBank/DDBJ databases">
        <authorList>
            <person name="Xu Y."/>
            <person name="Nagy A."/>
            <person name="Liu N.T."/>
            <person name="Nou X."/>
        </authorList>
    </citation>
    <scope>NUCLEOTIDE SEQUENCE [LARGE SCALE GENOMIC DNA]</scope>
    <source>
        <strain evidence="1 2">FC1138</strain>
    </source>
</reference>
<name>A0AAC9BLL8_9RALS</name>
<dbReference type="InterPro" id="IPR040442">
    <property type="entry name" value="Pyrv_kinase-like_dom_sf"/>
</dbReference>
<dbReference type="GO" id="GO:0008807">
    <property type="term" value="F:carboxyvinyl-carboxyphosphonate phosphorylmutase activity"/>
    <property type="evidence" value="ECO:0007669"/>
    <property type="project" value="UniProtKB-EC"/>
</dbReference>
<dbReference type="RefSeq" id="WP_021193778.1">
    <property type="nucleotide sequence ID" value="NZ_CP012606.1"/>
</dbReference>
<protein>
    <submittedName>
        <fullName evidence="1">Carboxyvinyl-carboxyphosphonate phosphorylmutase</fullName>
        <ecNumber evidence="1">2.7.8.23</ecNumber>
    </submittedName>
</protein>
<gene>
    <name evidence="1" type="primary">bcpA</name>
    <name evidence="1" type="ORF">ACS15_4800</name>
</gene>
<accession>A0AAC9BLL8</accession>
<dbReference type="GO" id="GO:0016833">
    <property type="term" value="F:oxo-acid-lyase activity"/>
    <property type="evidence" value="ECO:0007669"/>
    <property type="project" value="UniProtKB-ARBA"/>
</dbReference>
<dbReference type="PANTHER" id="PTHR42905">
    <property type="entry name" value="PHOSPHOENOLPYRUVATE CARBOXYLASE"/>
    <property type="match status" value="1"/>
</dbReference>
<dbReference type="AlphaFoldDB" id="A0AAC9BLL8"/>
<proteinExistence type="predicted"/>
<dbReference type="InterPro" id="IPR018523">
    <property type="entry name" value="Isocitrate_lyase_ph_CS"/>
</dbReference>
<evidence type="ECO:0000313" key="1">
    <source>
        <dbReference type="EMBL" id="ANH76181.1"/>
    </source>
</evidence>
<dbReference type="InterPro" id="IPR015813">
    <property type="entry name" value="Pyrv/PenolPyrv_kinase-like_dom"/>
</dbReference>
<dbReference type="SUPFAM" id="SSF51621">
    <property type="entry name" value="Phosphoenolpyruvate/pyruvate domain"/>
    <property type="match status" value="1"/>
</dbReference>
<dbReference type="InterPro" id="IPR039556">
    <property type="entry name" value="ICL/PEPM"/>
</dbReference>
<dbReference type="EC" id="2.7.8.23" evidence="1"/>
<dbReference type="KEGG" id="rin:ACS15_4800"/>
<dbReference type="Pfam" id="PF13714">
    <property type="entry name" value="PEP_mutase"/>
    <property type="match status" value="1"/>
</dbReference>
<evidence type="ECO:0000313" key="2">
    <source>
        <dbReference type="Proteomes" id="UP000077927"/>
    </source>
</evidence>